<organism evidence="10 11">
    <name type="scientific">Martelella endophytica</name>
    <dbReference type="NCBI Taxonomy" id="1486262"/>
    <lineage>
        <taxon>Bacteria</taxon>
        <taxon>Pseudomonadati</taxon>
        <taxon>Pseudomonadota</taxon>
        <taxon>Alphaproteobacteria</taxon>
        <taxon>Hyphomicrobiales</taxon>
        <taxon>Aurantimonadaceae</taxon>
        <taxon>Martelella</taxon>
    </lineage>
</organism>
<evidence type="ECO:0000256" key="6">
    <source>
        <dbReference type="ARBA" id="ARBA00025321"/>
    </source>
</evidence>
<dbReference type="RefSeq" id="WP_052699823.1">
    <property type="nucleotide sequence ID" value="NZ_CP010803.1"/>
</dbReference>
<accession>A0A0D5LQH4</accession>
<evidence type="ECO:0000256" key="7">
    <source>
        <dbReference type="SAM" id="MobiDB-lite"/>
    </source>
</evidence>
<reference evidence="10 11" key="1">
    <citation type="journal article" date="2015" name="Genome Announc.">
        <title>Complete genome sequence of Martelella endophytica YC6887, which has antifungal activity associated with a halophyte.</title>
        <authorList>
            <person name="Khan A."/>
            <person name="Khan H."/>
            <person name="Chung E.J."/>
            <person name="Hossain M.T."/>
            <person name="Chung Y.R."/>
        </authorList>
    </citation>
    <scope>NUCLEOTIDE SEQUENCE [LARGE SCALE GENOMIC DNA]</scope>
    <source>
        <strain evidence="10">YC6887</strain>
    </source>
</reference>
<dbReference type="AlphaFoldDB" id="A0A0D5LQH4"/>
<keyword evidence="4" id="KW-1003">Cell membrane</keyword>
<protein>
    <recommendedName>
        <fullName evidence="3">Lectin-like protein BA14k</fullName>
    </recommendedName>
</protein>
<keyword evidence="11" id="KW-1185">Reference proteome</keyword>
<dbReference type="PATRIC" id="fig|1486262.3.peg.2441"/>
<proteinExistence type="inferred from homology"/>
<feature type="chain" id="PRO_5002295185" description="Lectin-like protein BA14k" evidence="9">
    <location>
        <begin position="28"/>
        <end position="162"/>
    </location>
</feature>
<comment type="similarity">
    <text evidence="2">Belongs to the BA14k family.</text>
</comment>
<comment type="function">
    <text evidence="6">Has immunoglobulin-binding and hemagglutination properties, and can bind to mannose. Essential for virulence. May be involved in LPS biosynthesis or polysaccharide transport.</text>
</comment>
<evidence type="ECO:0000256" key="2">
    <source>
        <dbReference type="ARBA" id="ARBA00010270"/>
    </source>
</evidence>
<feature type="signal peptide" evidence="9">
    <location>
        <begin position="1"/>
        <end position="27"/>
    </location>
</feature>
<comment type="subcellular location">
    <subcellularLocation>
        <location evidence="1">Membrane</location>
        <topology evidence="1">Single-pass membrane protein</topology>
    </subcellularLocation>
</comment>
<dbReference type="KEGG" id="mey:TM49_11805"/>
<evidence type="ECO:0000256" key="9">
    <source>
        <dbReference type="SAM" id="SignalP"/>
    </source>
</evidence>
<dbReference type="Pfam" id="PF07886">
    <property type="entry name" value="BA14K"/>
    <property type="match status" value="1"/>
</dbReference>
<dbReference type="GO" id="GO:0030246">
    <property type="term" value="F:carbohydrate binding"/>
    <property type="evidence" value="ECO:0007669"/>
    <property type="project" value="UniProtKB-KW"/>
</dbReference>
<evidence type="ECO:0000256" key="4">
    <source>
        <dbReference type="ARBA" id="ARBA00022475"/>
    </source>
</evidence>
<evidence type="ECO:0000256" key="1">
    <source>
        <dbReference type="ARBA" id="ARBA00004167"/>
    </source>
</evidence>
<name>A0A0D5LQH4_MAREN</name>
<dbReference type="HOGENOM" id="CLU_095992_0_0_5"/>
<feature type="transmembrane region" description="Helical" evidence="8">
    <location>
        <begin position="94"/>
        <end position="113"/>
    </location>
</feature>
<keyword evidence="8" id="KW-1133">Transmembrane helix</keyword>
<feature type="region of interest" description="Disordered" evidence="7">
    <location>
        <begin position="65"/>
        <end position="87"/>
    </location>
</feature>
<evidence type="ECO:0000313" key="11">
    <source>
        <dbReference type="Proteomes" id="UP000032611"/>
    </source>
</evidence>
<dbReference type="Proteomes" id="UP000032611">
    <property type="component" value="Chromosome"/>
</dbReference>
<keyword evidence="9" id="KW-0732">Signal</keyword>
<dbReference type="GO" id="GO:0016020">
    <property type="term" value="C:membrane"/>
    <property type="evidence" value="ECO:0007669"/>
    <property type="project" value="UniProtKB-SubCell"/>
</dbReference>
<evidence type="ECO:0000256" key="8">
    <source>
        <dbReference type="SAM" id="Phobius"/>
    </source>
</evidence>
<sequence length="162" mass="17777">MFNTAKKMAATAIASALVAASVLPAEAMPIVKAPAGDSSNVQTVQYHGGPNYRRYDGRGHGKRYNNGYNNHYHGHRPPPGPPPRRDYGWDGDNWVPLAILGAGALIIGGAVAAGNNAPRQRVSGLNPKHYAWCEQRYRSYRPSDNSFQPYHGPREQCLSPYY</sequence>
<evidence type="ECO:0000313" key="10">
    <source>
        <dbReference type="EMBL" id="AJY46205.1"/>
    </source>
</evidence>
<gene>
    <name evidence="10" type="ORF">TM49_11805</name>
</gene>
<dbReference type="EMBL" id="CP010803">
    <property type="protein sequence ID" value="AJY46205.1"/>
    <property type="molecule type" value="Genomic_DNA"/>
</dbReference>
<evidence type="ECO:0000256" key="3">
    <source>
        <dbReference type="ARBA" id="ARBA00020552"/>
    </source>
</evidence>
<dbReference type="InterPro" id="IPR012413">
    <property type="entry name" value="BA14K"/>
</dbReference>
<keyword evidence="8" id="KW-0812">Transmembrane</keyword>
<keyword evidence="5" id="KW-0430">Lectin</keyword>
<evidence type="ECO:0000256" key="5">
    <source>
        <dbReference type="ARBA" id="ARBA00022734"/>
    </source>
</evidence>
<keyword evidence="8" id="KW-0472">Membrane</keyword>